<dbReference type="Gene3D" id="3.40.50.1580">
    <property type="entry name" value="Nucleoside phosphorylase domain"/>
    <property type="match status" value="1"/>
</dbReference>
<keyword evidence="2" id="KW-0808">Transferase</keyword>
<evidence type="ECO:0000313" key="2">
    <source>
        <dbReference type="EMBL" id="OIQ79261.1"/>
    </source>
</evidence>
<dbReference type="AlphaFoldDB" id="A0A1J5QTM3"/>
<dbReference type="GO" id="GO:0009116">
    <property type="term" value="P:nucleoside metabolic process"/>
    <property type="evidence" value="ECO:0007669"/>
    <property type="project" value="InterPro"/>
</dbReference>
<keyword evidence="2" id="KW-0328">Glycosyltransferase</keyword>
<reference evidence="2" key="1">
    <citation type="submission" date="2016-10" db="EMBL/GenBank/DDBJ databases">
        <title>Sequence of Gallionella enrichment culture.</title>
        <authorList>
            <person name="Poehlein A."/>
            <person name="Muehling M."/>
            <person name="Daniel R."/>
        </authorList>
    </citation>
    <scope>NUCLEOTIDE SEQUENCE</scope>
</reference>
<comment type="caution">
    <text evidence="2">The sequence shown here is derived from an EMBL/GenBank/DDBJ whole genome shotgun (WGS) entry which is preliminary data.</text>
</comment>
<dbReference type="InterPro" id="IPR035994">
    <property type="entry name" value="Nucleoside_phosphorylase_sf"/>
</dbReference>
<name>A0A1J5QTM3_9ZZZZ</name>
<evidence type="ECO:0000259" key="1">
    <source>
        <dbReference type="Pfam" id="PF01048"/>
    </source>
</evidence>
<protein>
    <submittedName>
        <fullName evidence="2">Purine nucleoside phosphorylase DeoD-type</fullName>
        <ecNumber evidence="2">2.4.2.1</ecNumber>
    </submittedName>
</protein>
<dbReference type="Pfam" id="PF01048">
    <property type="entry name" value="PNP_UDP_1"/>
    <property type="match status" value="1"/>
</dbReference>
<dbReference type="GO" id="GO:0004731">
    <property type="term" value="F:purine-nucleoside phosphorylase activity"/>
    <property type="evidence" value="ECO:0007669"/>
    <property type="project" value="UniProtKB-EC"/>
</dbReference>
<dbReference type="EMBL" id="MLJW01001245">
    <property type="protein sequence ID" value="OIQ79261.1"/>
    <property type="molecule type" value="Genomic_DNA"/>
</dbReference>
<dbReference type="InterPro" id="IPR000845">
    <property type="entry name" value="Nucleoside_phosphorylase_d"/>
</dbReference>
<feature type="domain" description="Nucleoside phosphorylase" evidence="1">
    <location>
        <begin position="1"/>
        <end position="72"/>
    </location>
</feature>
<gene>
    <name evidence="2" type="primary">deoD_2</name>
    <name evidence="2" type="ORF">GALL_389970</name>
</gene>
<sequence length="79" mass="8779">MDLFYDSTDALDRFKEYGVLGLEMETSALYSLALKHHRRALSILTVSDQILTGEKLSSKEREQSLGEMAELALATAIAD</sequence>
<accession>A0A1J5QTM3</accession>
<proteinExistence type="predicted"/>
<organism evidence="2">
    <name type="scientific">mine drainage metagenome</name>
    <dbReference type="NCBI Taxonomy" id="410659"/>
    <lineage>
        <taxon>unclassified sequences</taxon>
        <taxon>metagenomes</taxon>
        <taxon>ecological metagenomes</taxon>
    </lineage>
</organism>
<dbReference type="SUPFAM" id="SSF53167">
    <property type="entry name" value="Purine and uridine phosphorylases"/>
    <property type="match status" value="1"/>
</dbReference>
<dbReference type="EC" id="2.4.2.1" evidence="2"/>